<dbReference type="SUPFAM" id="SSF160991">
    <property type="entry name" value="CV3147-like"/>
    <property type="match status" value="1"/>
</dbReference>
<dbReference type="GO" id="GO:0016787">
    <property type="term" value="F:hydrolase activity"/>
    <property type="evidence" value="ECO:0007669"/>
    <property type="project" value="InterPro"/>
</dbReference>
<dbReference type="Pfam" id="PF06032">
    <property type="entry name" value="S-Me-THD_N"/>
    <property type="match status" value="2"/>
</dbReference>
<evidence type="ECO:0000313" key="6">
    <source>
        <dbReference type="Proteomes" id="UP001152320"/>
    </source>
</evidence>
<dbReference type="PANTHER" id="PTHR11365:SF10">
    <property type="entry name" value="HYDANTOINASE_OXOPROLINASE"/>
    <property type="match status" value="1"/>
</dbReference>
<proteinExistence type="predicted"/>
<dbReference type="Pfam" id="PF20906">
    <property type="entry name" value="S-Me-THD_C"/>
    <property type="match status" value="1"/>
</dbReference>
<dbReference type="InterPro" id="IPR002821">
    <property type="entry name" value="Hydantoinase_A"/>
</dbReference>
<feature type="domain" description="Hydantoinase/oxoprolinase N-terminal" evidence="2">
    <location>
        <begin position="6"/>
        <end position="172"/>
    </location>
</feature>
<feature type="domain" description="S-Me-THD N-terminal" evidence="3">
    <location>
        <begin position="703"/>
        <end position="778"/>
    </location>
</feature>
<comment type="caution">
    <text evidence="5">The sequence shown here is derived from an EMBL/GenBank/DDBJ whole genome shotgun (WGS) entry which is preliminary data.</text>
</comment>
<organism evidence="5 6">
    <name type="scientific">Holothuria leucospilota</name>
    <name type="common">Black long sea cucumber</name>
    <name type="synonym">Mertensiothuria leucospilota</name>
    <dbReference type="NCBI Taxonomy" id="206669"/>
    <lineage>
        <taxon>Eukaryota</taxon>
        <taxon>Metazoa</taxon>
        <taxon>Echinodermata</taxon>
        <taxon>Eleutherozoa</taxon>
        <taxon>Echinozoa</taxon>
        <taxon>Holothuroidea</taxon>
        <taxon>Aspidochirotacea</taxon>
        <taxon>Aspidochirotida</taxon>
        <taxon>Holothuriidae</taxon>
        <taxon>Holothuria</taxon>
    </lineage>
</organism>
<evidence type="ECO:0008006" key="7">
    <source>
        <dbReference type="Google" id="ProtNLM"/>
    </source>
</evidence>
<dbReference type="Gene3D" id="2.40.390.10">
    <property type="entry name" value="CV3147-like"/>
    <property type="match status" value="1"/>
</dbReference>
<dbReference type="OrthoDB" id="5404895at2759"/>
<dbReference type="Pfam" id="PF01968">
    <property type="entry name" value="Hydantoinase_A"/>
    <property type="match status" value="1"/>
</dbReference>
<dbReference type="SUPFAM" id="SSF53067">
    <property type="entry name" value="Actin-like ATPase domain"/>
    <property type="match status" value="1"/>
</dbReference>
<dbReference type="InterPro" id="IPR008040">
    <property type="entry name" value="Hydant_A_N"/>
</dbReference>
<dbReference type="Pfam" id="PF05378">
    <property type="entry name" value="Hydant_A_N"/>
    <property type="match status" value="1"/>
</dbReference>
<keyword evidence="6" id="KW-1185">Reference proteome</keyword>
<sequence length="991" mass="107029">MKWLIVGADVGGTNTDVVCLHGTEVIAYDKVPTTEDVTTGLRTAIQNVLAKLSNDEWSVARVNIGTTHFVNALVQRCQLVPVSVVRLCGPATRSLGPFDDFPEDLHELIKAKYFYCNGGYQVDGSLITDVDEKEILAVIKEIKESEIRSVVISGVFSPVNDSQEKKVQQLFTDHFPEASVTISSDIGSIGFLERENAAILNESLKPLCHLTVSALSQALTDLQLECPFFLTQNDGTIISSSQALNFPVKTFSCGPTNSMRGACHLSGIKDAIVVDIGGTTTDVGSLQGGFPRPSSTRVTVGGVDTNFRMPDVLSIGLGGGSIVKHKTVVDRVKVEVGPKSVGYRLTEEALIFGGSTVTASDIAVAYLKAELGDRRKVKLSPTILEEANEEIQCMIEEAIDQMKVSKEAVPVILVGAGSILRDVNRKMKGVTKFILPPYYQVANAVGAALGQVSGYEDKPTNMTGLDRKEALDIAEKKAVERCLNNGARKDSIQILEREEINLAYLPGNFTRIKVKAVGDLSEEALLKAANDKPTTLRYADPQKIKFRELSNDILDKLKKDEASIVKAPTIDAKTGDWLLSKYDILCVSIGAGILGCGGGGSPRIGRLRTETELKMGKEIRVIHPRRLTMKPFKGGKVGVAGFMGAPGVSVEKVCSGQEVAQSLEVLHKVLKSGIGTKNSEQRNKVIVQKDDGIEYVTDFDPSSLEETVGADAGIVALMSAEIGGCNAMEPLCVAALLGVPVLDCDGMGRAFPELQMFAPAIYNNALYPAALVDEKDQRELILWAENSKAVENHFRKTLGKMGCSAAVTFSPLDEEAVSESCIMFSISRCFRLGDAIVRAQKEKADPIHSICEHEGGVHLITGKVVDVCRKTTGGFDRGYVEIEGTGKHSGQEMVINFQNENLIATRRQDGKEKIVATTPDLIVIVDSDAGTPVTTEEVRYGLRVAAIVLPSPPQLRTETALKVVGPRAFKYDVDFTPIGDYQFKEPIPVAP</sequence>
<dbReference type="PANTHER" id="PTHR11365">
    <property type="entry name" value="5-OXOPROLINASE RELATED"/>
    <property type="match status" value="1"/>
</dbReference>
<evidence type="ECO:0000259" key="2">
    <source>
        <dbReference type="Pfam" id="PF05378"/>
    </source>
</evidence>
<reference evidence="5" key="1">
    <citation type="submission" date="2021-10" db="EMBL/GenBank/DDBJ databases">
        <title>Tropical sea cucumber genome reveals ecological adaptation and Cuvierian tubules defense mechanism.</title>
        <authorList>
            <person name="Chen T."/>
        </authorList>
    </citation>
    <scope>NUCLEOTIDE SEQUENCE</scope>
    <source>
        <strain evidence="5">Nanhai2018</strain>
        <tissue evidence="5">Muscle</tissue>
    </source>
</reference>
<dbReference type="Gene3D" id="3.40.1610.10">
    <property type="entry name" value="CV3147-like domain"/>
    <property type="match status" value="1"/>
</dbReference>
<protein>
    <recommendedName>
        <fullName evidence="7">Hydantoinase</fullName>
    </recommendedName>
</protein>
<feature type="domain" description="Hydantoinase A/oxoprolinase" evidence="1">
    <location>
        <begin position="194"/>
        <end position="397"/>
    </location>
</feature>
<dbReference type="InterPro" id="IPR048350">
    <property type="entry name" value="S-Me-THD-like_C"/>
</dbReference>
<dbReference type="InterPro" id="IPR027479">
    <property type="entry name" value="S-Me-THD_N_sf"/>
</dbReference>
<name>A0A9Q1HFE2_HOLLE</name>
<dbReference type="InterPro" id="IPR045079">
    <property type="entry name" value="Oxoprolinase-like"/>
</dbReference>
<evidence type="ECO:0000259" key="1">
    <source>
        <dbReference type="Pfam" id="PF01968"/>
    </source>
</evidence>
<dbReference type="FunFam" id="2.40.390.10:FF:000003">
    <property type="entry name" value="Uncharacterized protein"/>
    <property type="match status" value="1"/>
</dbReference>
<dbReference type="InterPro" id="IPR010318">
    <property type="entry name" value="S-Me-THD_N"/>
</dbReference>
<dbReference type="Proteomes" id="UP001152320">
    <property type="component" value="Chromosome 3"/>
</dbReference>
<evidence type="ECO:0000313" key="5">
    <source>
        <dbReference type="EMBL" id="KAJ8044384.1"/>
    </source>
</evidence>
<dbReference type="AlphaFoldDB" id="A0A9Q1HFE2"/>
<feature type="domain" description="S-Me-THD-like C-terminal" evidence="4">
    <location>
        <begin position="787"/>
        <end position="978"/>
    </location>
</feature>
<evidence type="ECO:0000259" key="4">
    <source>
        <dbReference type="Pfam" id="PF20906"/>
    </source>
</evidence>
<gene>
    <name evidence="5" type="ORF">HOLleu_07117</name>
</gene>
<dbReference type="InterPro" id="IPR043129">
    <property type="entry name" value="ATPase_NBD"/>
</dbReference>
<dbReference type="EMBL" id="JAIZAY010000003">
    <property type="protein sequence ID" value="KAJ8044384.1"/>
    <property type="molecule type" value="Genomic_DNA"/>
</dbReference>
<dbReference type="InterPro" id="IPR024071">
    <property type="entry name" value="S-Me-THD_C_sf"/>
</dbReference>
<evidence type="ECO:0000259" key="3">
    <source>
        <dbReference type="Pfam" id="PF06032"/>
    </source>
</evidence>
<accession>A0A9Q1HFE2</accession>
<feature type="domain" description="S-Me-THD N-terminal" evidence="3">
    <location>
        <begin position="583"/>
        <end position="673"/>
    </location>
</feature>